<dbReference type="AlphaFoldDB" id="A0A3B6B547"/>
<evidence type="ECO:0000256" key="3">
    <source>
        <dbReference type="PROSITE-ProRule" id="PRU01131"/>
    </source>
</evidence>
<dbReference type="GO" id="GO:0046872">
    <property type="term" value="F:metal ion binding"/>
    <property type="evidence" value="ECO:0007669"/>
    <property type="project" value="UniProtKB-KW"/>
</dbReference>
<reference evidence="6" key="2">
    <citation type="submission" date="2018-10" db="UniProtKB">
        <authorList>
            <consortium name="EnsemblPlants"/>
        </authorList>
    </citation>
    <scope>IDENTIFICATION</scope>
</reference>
<proteinExistence type="inferred from homology"/>
<dbReference type="Gramene" id="TraesSTA2A03G00772600.1">
    <property type="protein sequence ID" value="TraesSTA2A03G00772600.1"/>
    <property type="gene ID" value="TraesSTA2A03G00772600"/>
</dbReference>
<feature type="zinc finger region" description="FLZ-type" evidence="3">
    <location>
        <begin position="49"/>
        <end position="93"/>
    </location>
</feature>
<evidence type="ECO:0000256" key="4">
    <source>
        <dbReference type="SAM" id="MobiDB-lite"/>
    </source>
</evidence>
<evidence type="ECO:0000256" key="2">
    <source>
        <dbReference type="ARBA" id="ARBA00022723"/>
    </source>
</evidence>
<name>A0A3B6B547_WHEAT</name>
<dbReference type="Gramene" id="TraesCS2A02G454800.1">
    <property type="protein sequence ID" value="TraesCS2A02G454800.1"/>
    <property type="gene ID" value="TraesCS2A02G454800"/>
</dbReference>
<evidence type="ECO:0000313" key="7">
    <source>
        <dbReference type="Proteomes" id="UP000019116"/>
    </source>
</evidence>
<dbReference type="InterPro" id="IPR007650">
    <property type="entry name" value="Zf-FLZ_dom"/>
</dbReference>
<dbReference type="PaxDb" id="4565-Traes_2AL_070E500D9.1"/>
<dbReference type="PANTHER" id="PTHR46057:SF5">
    <property type="entry name" value="OS04G0586000 PROTEIN"/>
    <property type="match status" value="1"/>
</dbReference>
<sequence>MEIYGDLEAGCLSHSVSPIKPASPPRKAGPGRLFCDPCDDSDQLLGHHHYLDICFSCRKLLAGNKDIFMYRGDTPFCSEECRQEQIEIDEAREKRSSQTGRAEEQRQRQQQKQSTPRIPVWAW</sequence>
<dbReference type="PANTHER" id="PTHR46057">
    <property type="entry name" value="FCS-LIKE ZINC FINGER 1-RELATED"/>
    <property type="match status" value="1"/>
</dbReference>
<gene>
    <name evidence="6" type="primary">LOC123190394</name>
</gene>
<dbReference type="Gramene" id="TraesMAC2A03G00773300.1">
    <property type="protein sequence ID" value="TraesMAC2A03G00773300.1"/>
    <property type="gene ID" value="TraesMAC2A03G00773300"/>
</dbReference>
<evidence type="ECO:0000256" key="1">
    <source>
        <dbReference type="ARBA" id="ARBA00009374"/>
    </source>
</evidence>
<dbReference type="InterPro" id="IPR044533">
    <property type="entry name" value="FLZ1/2/3"/>
</dbReference>
<keyword evidence="2" id="KW-0479">Metal-binding</keyword>
<keyword evidence="7" id="KW-1185">Reference proteome</keyword>
<evidence type="ECO:0000313" key="6">
    <source>
        <dbReference type="EnsemblPlants" id="TraesCS2A02G454800.1"/>
    </source>
</evidence>
<feature type="domain" description="FLZ-type" evidence="5">
    <location>
        <begin position="49"/>
        <end position="93"/>
    </location>
</feature>
<organism evidence="6">
    <name type="scientific">Triticum aestivum</name>
    <name type="common">Wheat</name>
    <dbReference type="NCBI Taxonomy" id="4565"/>
    <lineage>
        <taxon>Eukaryota</taxon>
        <taxon>Viridiplantae</taxon>
        <taxon>Streptophyta</taxon>
        <taxon>Embryophyta</taxon>
        <taxon>Tracheophyta</taxon>
        <taxon>Spermatophyta</taxon>
        <taxon>Magnoliopsida</taxon>
        <taxon>Liliopsida</taxon>
        <taxon>Poales</taxon>
        <taxon>Poaceae</taxon>
        <taxon>BOP clade</taxon>
        <taxon>Pooideae</taxon>
        <taxon>Triticodae</taxon>
        <taxon>Triticeae</taxon>
        <taxon>Triticinae</taxon>
        <taxon>Triticum</taxon>
    </lineage>
</organism>
<protein>
    <recommendedName>
        <fullName evidence="5">FLZ-type domain-containing protein</fullName>
    </recommendedName>
</protein>
<evidence type="ECO:0000259" key="5">
    <source>
        <dbReference type="PROSITE" id="PS51795"/>
    </source>
</evidence>
<dbReference type="OrthoDB" id="1916924at2759"/>
<dbReference type="Pfam" id="PF04570">
    <property type="entry name" value="zf-FLZ"/>
    <property type="match status" value="1"/>
</dbReference>
<dbReference type="Gramene" id="TraesROB_scaffold_009904_01G000300.1">
    <property type="protein sequence ID" value="TraesROB_scaffold_009904_01G000300.1"/>
    <property type="gene ID" value="TraesROB_scaffold_009904_01G000300"/>
</dbReference>
<dbReference type="PROSITE" id="PS51795">
    <property type="entry name" value="ZF_FLZ"/>
    <property type="match status" value="1"/>
</dbReference>
<comment type="similarity">
    <text evidence="1">Belongs to the FLZ family.</text>
</comment>
<accession>A0A3B6B547</accession>
<reference evidence="6" key="1">
    <citation type="submission" date="2018-08" db="EMBL/GenBank/DDBJ databases">
        <authorList>
            <person name="Rossello M."/>
        </authorList>
    </citation>
    <scope>NUCLEOTIDE SEQUENCE [LARGE SCALE GENOMIC DNA]</scope>
    <source>
        <strain evidence="6">cv. Chinese Spring</strain>
    </source>
</reference>
<dbReference type="Gramene" id="TraesLDM2A03G00777100.1">
    <property type="protein sequence ID" value="TraesLDM2A03G00777100.1"/>
    <property type="gene ID" value="TraesLDM2A03G00777100"/>
</dbReference>
<dbReference type="Gramene" id="TraesNOR2A03G00784560.1">
    <property type="protein sequence ID" value="TraesNOR2A03G00784560.1"/>
    <property type="gene ID" value="TraesNOR2A03G00784560"/>
</dbReference>
<feature type="region of interest" description="Disordered" evidence="4">
    <location>
        <begin position="88"/>
        <end position="123"/>
    </location>
</feature>
<dbReference type="Proteomes" id="UP000019116">
    <property type="component" value="Chromosome 2A"/>
</dbReference>
<feature type="compositionally biased region" description="Basic and acidic residues" evidence="4">
    <location>
        <begin position="88"/>
        <end position="107"/>
    </location>
</feature>
<dbReference type="EnsemblPlants" id="TraesCS2A02G454800.1">
    <property type="protein sequence ID" value="TraesCS2A02G454800.1"/>
    <property type="gene ID" value="TraesCS2A02G454800"/>
</dbReference>
<dbReference type="Gramene" id="TraesCS2A03G1074800.1">
    <property type="protein sequence ID" value="TraesCS2A03G1074800.1.CDS"/>
    <property type="gene ID" value="TraesCS2A03G1074800"/>
</dbReference>